<name>A0A256L923_9LACO</name>
<reference evidence="3 4" key="3">
    <citation type="submission" date="2017-09" db="EMBL/GenBank/DDBJ databases">
        <title>Tripartite evolution among Lactobacillus johnsonii, Lactobacillus taiwanensis, Lactobacillus reuteri and their rodent host.</title>
        <authorList>
            <person name="Wang T."/>
            <person name="Knowles S."/>
            <person name="Cheng C."/>
        </authorList>
    </citation>
    <scope>NUCLEOTIDE SEQUENCE [LARGE SCALE GENOMIC DNA]</scope>
    <source>
        <strain evidence="2 3">609q</strain>
        <strain evidence="1 4">609u</strain>
    </source>
</reference>
<dbReference type="EMBL" id="NGNV01000063">
    <property type="protein sequence ID" value="OYR86868.1"/>
    <property type="molecule type" value="Genomic_DNA"/>
</dbReference>
<evidence type="ECO:0000313" key="3">
    <source>
        <dbReference type="Proteomes" id="UP000215828"/>
    </source>
</evidence>
<dbReference type="Proteomes" id="UP000215828">
    <property type="component" value="Unassembled WGS sequence"/>
</dbReference>
<evidence type="ECO:0000313" key="1">
    <source>
        <dbReference type="EMBL" id="OYR86868.1"/>
    </source>
</evidence>
<keyword evidence="4" id="KW-1185">Reference proteome</keyword>
<dbReference type="InterPro" id="IPR006523">
    <property type="entry name" value="RinA"/>
</dbReference>
<accession>A0A256L923</accession>
<evidence type="ECO:0008006" key="5">
    <source>
        <dbReference type="Google" id="ProtNLM"/>
    </source>
</evidence>
<gene>
    <name evidence="1" type="ORF">CBF53_10475</name>
    <name evidence="2" type="ORF">CBF70_11015</name>
</gene>
<reference evidence="1 4" key="2">
    <citation type="submission" date="2017-05" db="EMBL/GenBank/DDBJ databases">
        <authorList>
            <person name="Lin X.B."/>
            <person name="Stothard P."/>
            <person name="Tasseva G."/>
            <person name="Walter J."/>
        </authorList>
    </citation>
    <scope>NUCLEOTIDE SEQUENCE [LARGE SCALE GENOMIC DNA]</scope>
    <source>
        <strain evidence="1 4">609u</strain>
    </source>
</reference>
<evidence type="ECO:0000313" key="2">
    <source>
        <dbReference type="EMBL" id="OYR89895.1"/>
    </source>
</evidence>
<sequence length="143" mass="17087">MRRQTRAYIESLLEDYMNYHKYKAQREFELRHPFIPVDENVGGGKAQYKPNDSVDRMLITLDEDIRLNNLRREHFTIKACYEEAPEYVQQIVNELYFKAPRNRKYLTIADLVIAHVIPVSKTKAYDAFNDFLEDIAKELKLHY</sequence>
<organism evidence="2 3">
    <name type="scientific">Lactobacillus taiwanensis</name>
    <dbReference type="NCBI Taxonomy" id="508451"/>
    <lineage>
        <taxon>Bacteria</taxon>
        <taxon>Bacillati</taxon>
        <taxon>Bacillota</taxon>
        <taxon>Bacilli</taxon>
        <taxon>Lactobacillales</taxon>
        <taxon>Lactobacillaceae</taxon>
        <taxon>Lactobacillus</taxon>
    </lineage>
</organism>
<protein>
    <recommendedName>
        <fullName evidence="5">Transcriptional regulator</fullName>
    </recommendedName>
</protein>
<evidence type="ECO:0000313" key="4">
    <source>
        <dbReference type="Proteomes" id="UP000216316"/>
    </source>
</evidence>
<dbReference type="NCBIfam" id="TIGR01636">
    <property type="entry name" value="phage_rinA"/>
    <property type="match status" value="1"/>
</dbReference>
<dbReference type="EMBL" id="NGNX01000063">
    <property type="protein sequence ID" value="OYR89895.1"/>
    <property type="molecule type" value="Genomic_DNA"/>
</dbReference>
<comment type="caution">
    <text evidence="2">The sequence shown here is derived from an EMBL/GenBank/DDBJ whole genome shotgun (WGS) entry which is preliminary data.</text>
</comment>
<proteinExistence type="predicted"/>
<dbReference type="RefSeq" id="WP_094496658.1">
    <property type="nucleotide sequence ID" value="NZ_CAOXJC010000004.1"/>
</dbReference>
<reference evidence="2 3" key="1">
    <citation type="submission" date="2017-04" db="EMBL/GenBank/DDBJ databases">
        <authorList>
            <person name="Afonso C.L."/>
            <person name="Miller P.J."/>
            <person name="Scott M.A."/>
            <person name="Spackman E."/>
            <person name="Goraichik I."/>
            <person name="Dimitrov K.M."/>
            <person name="Suarez D.L."/>
            <person name="Swayne D.E."/>
        </authorList>
    </citation>
    <scope>NUCLEOTIDE SEQUENCE [LARGE SCALE GENOMIC DNA]</scope>
    <source>
        <strain evidence="2 3">609q</strain>
    </source>
</reference>
<dbReference type="AlphaFoldDB" id="A0A256L923"/>
<dbReference type="Proteomes" id="UP000216316">
    <property type="component" value="Unassembled WGS sequence"/>
</dbReference>